<dbReference type="CDD" id="cd04186">
    <property type="entry name" value="GT_2_like_c"/>
    <property type="match status" value="1"/>
</dbReference>
<dbReference type="Proteomes" id="UP000315353">
    <property type="component" value="Unassembled WGS sequence"/>
</dbReference>
<dbReference type="GeneID" id="82879759"/>
<protein>
    <submittedName>
        <fullName evidence="2">Alpha-D-GlcNAc-diphosphoryl polyprenol, alpha-3-L-rhamnosyl transferase</fullName>
    </submittedName>
    <submittedName>
        <fullName evidence="3">Glycosyltransferase</fullName>
    </submittedName>
</protein>
<dbReference type="EMBL" id="BJNB01000025">
    <property type="protein sequence ID" value="GEB98139.1"/>
    <property type="molecule type" value="Genomic_DNA"/>
</dbReference>
<gene>
    <name evidence="3" type="ORF">CFL01nite_16340</name>
    <name evidence="2" type="ORF">CFLV_03370</name>
</gene>
<evidence type="ECO:0000313" key="5">
    <source>
        <dbReference type="Proteomes" id="UP000315353"/>
    </source>
</evidence>
<dbReference type="InterPro" id="IPR029044">
    <property type="entry name" value="Nucleotide-diphossugar_trans"/>
</dbReference>
<dbReference type="STRING" id="28028.CFLV_03370"/>
<dbReference type="EMBL" id="CP009246">
    <property type="protein sequence ID" value="APT86323.1"/>
    <property type="molecule type" value="Genomic_DNA"/>
</dbReference>
<dbReference type="Proteomes" id="UP000185479">
    <property type="component" value="Chromosome"/>
</dbReference>
<dbReference type="RefSeq" id="WP_075729317.1">
    <property type="nucleotide sequence ID" value="NZ_BJNB01000025.1"/>
</dbReference>
<keyword evidence="2" id="KW-0808">Transferase</keyword>
<organism evidence="2 4">
    <name type="scientific">Corynebacterium flavescens</name>
    <dbReference type="NCBI Taxonomy" id="28028"/>
    <lineage>
        <taxon>Bacteria</taxon>
        <taxon>Bacillati</taxon>
        <taxon>Actinomycetota</taxon>
        <taxon>Actinomycetes</taxon>
        <taxon>Mycobacteriales</taxon>
        <taxon>Corynebacteriaceae</taxon>
        <taxon>Corynebacterium</taxon>
    </lineage>
</organism>
<name>A0A1L7CKM1_CORFL</name>
<dbReference type="Gene3D" id="3.90.550.10">
    <property type="entry name" value="Spore Coat Polysaccharide Biosynthesis Protein SpsA, Chain A"/>
    <property type="match status" value="1"/>
</dbReference>
<reference evidence="3 5" key="2">
    <citation type="submission" date="2019-06" db="EMBL/GenBank/DDBJ databases">
        <title>Whole genome shotgun sequence of Corynebacterium flavescens NBRC 14136.</title>
        <authorList>
            <person name="Hosoyama A."/>
            <person name="Uohara A."/>
            <person name="Ohji S."/>
            <person name="Ichikawa N."/>
        </authorList>
    </citation>
    <scope>NUCLEOTIDE SEQUENCE [LARGE SCALE GENOMIC DNA]</scope>
    <source>
        <strain evidence="3 5">NBRC 14136</strain>
    </source>
</reference>
<evidence type="ECO:0000313" key="2">
    <source>
        <dbReference type="EMBL" id="APT86323.1"/>
    </source>
</evidence>
<dbReference type="GO" id="GO:0016740">
    <property type="term" value="F:transferase activity"/>
    <property type="evidence" value="ECO:0007669"/>
    <property type="project" value="UniProtKB-KW"/>
</dbReference>
<dbReference type="Pfam" id="PF00535">
    <property type="entry name" value="Glycos_transf_2"/>
    <property type="match status" value="1"/>
</dbReference>
<evidence type="ECO:0000259" key="1">
    <source>
        <dbReference type="Pfam" id="PF00535"/>
    </source>
</evidence>
<evidence type="ECO:0000313" key="4">
    <source>
        <dbReference type="Proteomes" id="UP000185479"/>
    </source>
</evidence>
<dbReference type="KEGG" id="cfc:CFLV_03370"/>
<dbReference type="PANTHER" id="PTHR43179">
    <property type="entry name" value="RHAMNOSYLTRANSFERASE WBBL"/>
    <property type="match status" value="1"/>
</dbReference>
<evidence type="ECO:0000313" key="3">
    <source>
        <dbReference type="EMBL" id="GEB98139.1"/>
    </source>
</evidence>
<proteinExistence type="predicted"/>
<keyword evidence="4" id="KW-1185">Reference proteome</keyword>
<dbReference type="SUPFAM" id="SSF53448">
    <property type="entry name" value="Nucleotide-diphospho-sugar transferases"/>
    <property type="match status" value="1"/>
</dbReference>
<accession>A0A1L7CKM1</accession>
<dbReference type="AlphaFoldDB" id="A0A1L7CKM1"/>
<dbReference type="InterPro" id="IPR001173">
    <property type="entry name" value="Glyco_trans_2-like"/>
</dbReference>
<reference evidence="2 4" key="1">
    <citation type="submission" date="2014-08" db="EMBL/GenBank/DDBJ databases">
        <title>Complete genome sequence of Corynebacterium flavescens OJ8(T)(=DSM 20296(T)), isolated from cheese.</title>
        <authorList>
            <person name="Ruckert C."/>
            <person name="Albersmeier A."/>
            <person name="Winkler A."/>
            <person name="Kalinowski J."/>
        </authorList>
    </citation>
    <scope>NUCLEOTIDE SEQUENCE [LARGE SCALE GENOMIC DNA]</scope>
    <source>
        <strain evidence="2 4">OJ8</strain>
    </source>
</reference>
<feature type="domain" description="Glycosyltransferase 2-like" evidence="1">
    <location>
        <begin position="20"/>
        <end position="206"/>
    </location>
</feature>
<sequence length="303" mass="32899">MNKKNDSARTDSVAPRPLGIVTVTYSPGPYLESLIESVAQATSRPTRIIAADNGSTDGAPQAAAAAHSNVEFLDTGGNIGYGGAMNAGERFLSEHGQADPEFLLLVNPDVTFGPGSIDALIDCAKRWPRAGSVGPRIVEPDGKNYPSARALPNLKNGIGHALLGSVWPGNPFSRAYRDDADMSMQRPAGWLSGSCLLVRREAFSQVGGFDERYFMYLEDVDLGDRLARAGWHNVFCPEAAITHAQGHSTKVHAGPMLRAHHASAYQYLADRHPQWWQAPLRAALWLGLRLRALLTSYRARLSR</sequence>
<dbReference type="PANTHER" id="PTHR43179:SF7">
    <property type="entry name" value="RHAMNOSYLTRANSFERASE WBBL"/>
    <property type="match status" value="1"/>
</dbReference>